<dbReference type="Pfam" id="PF13699">
    <property type="entry name" value="eCIS_core"/>
    <property type="match status" value="1"/>
</dbReference>
<feature type="domain" description="eCIS core" evidence="1">
    <location>
        <begin position="51"/>
        <end position="87"/>
    </location>
</feature>
<reference evidence="2 3" key="1">
    <citation type="submission" date="2022-03" db="EMBL/GenBank/DDBJ databases">
        <title>Isotopic signatures of nitrous oxide derived from detoxification processes.</title>
        <authorList>
            <person name="Behrendt U."/>
            <person name="Buchen C."/>
            <person name="Well R."/>
            <person name="Ulrich A."/>
            <person name="Rohe L."/>
            <person name="Kolb S."/>
            <person name="Schloter M."/>
            <person name="Horn M.A."/>
            <person name="Augustin J."/>
        </authorList>
    </citation>
    <scope>NUCLEOTIDE SEQUENCE [LARGE SCALE GENOMIC DNA]</scope>
    <source>
        <strain evidence="2 3">S4-C24</strain>
    </source>
</reference>
<evidence type="ECO:0000259" key="1">
    <source>
        <dbReference type="Pfam" id="PF13699"/>
    </source>
</evidence>
<dbReference type="Proteomes" id="UP000829069">
    <property type="component" value="Chromosome"/>
</dbReference>
<dbReference type="RefSeq" id="WP_127511686.1">
    <property type="nucleotide sequence ID" value="NZ_CP093326.1"/>
</dbReference>
<name>A0ABY3W3Q3_9MICC</name>
<sequence>MTPLEKLRAGWNLLNGSTLAGLGLAAAARCSLARGPKGLILAHGYRPRLPKAPAFTVGNVVLLRRTASGSADNPLLLAHESRHSTQYALCLGLPFLPLYACAALWSVWRTGDPASRNFFERHAGLRAGGYIERTVRRGPGRRRDPATPVF</sequence>
<proteinExistence type="predicted"/>
<protein>
    <submittedName>
        <fullName evidence="2">DUF4157 domain-containing protein</fullName>
    </submittedName>
</protein>
<keyword evidence="3" id="KW-1185">Reference proteome</keyword>
<evidence type="ECO:0000313" key="2">
    <source>
        <dbReference type="EMBL" id="UNK44760.1"/>
    </source>
</evidence>
<organism evidence="2 3">
    <name type="scientific">Arthrobacter sulfonylureivorans</name>
    <dbReference type="NCBI Taxonomy" id="2486855"/>
    <lineage>
        <taxon>Bacteria</taxon>
        <taxon>Bacillati</taxon>
        <taxon>Actinomycetota</taxon>
        <taxon>Actinomycetes</taxon>
        <taxon>Micrococcales</taxon>
        <taxon>Micrococcaceae</taxon>
        <taxon>Arthrobacter</taxon>
    </lineage>
</organism>
<dbReference type="EMBL" id="CP093326">
    <property type="protein sequence ID" value="UNK44760.1"/>
    <property type="molecule type" value="Genomic_DNA"/>
</dbReference>
<accession>A0ABY3W3Q3</accession>
<dbReference type="InterPro" id="IPR025295">
    <property type="entry name" value="eCIS_core_dom"/>
</dbReference>
<evidence type="ECO:0000313" key="3">
    <source>
        <dbReference type="Proteomes" id="UP000829069"/>
    </source>
</evidence>
<gene>
    <name evidence="2" type="ORF">MNQ99_12370</name>
</gene>